<gene>
    <name evidence="1" type="ORF">IV73_GL000945</name>
</gene>
<dbReference type="PATRIC" id="fig|1616.3.peg.966"/>
<dbReference type="STRING" id="1616.IV73_GL000945"/>
<sequence>MVKIISLTILVLALILLIGFVWRFIMAVQPEVKKLMAMSDILAREEVPVKEQVDRLTRQLTEKQAIMERFREQTSDDNMTD</sequence>
<comment type="caution">
    <text evidence="1">The sequence shown here is derived from an EMBL/GenBank/DDBJ whole genome shotgun (WGS) entry which is preliminary data.</text>
</comment>
<evidence type="ECO:0000313" key="2">
    <source>
        <dbReference type="Proteomes" id="UP000051655"/>
    </source>
</evidence>
<dbReference type="AlphaFoldDB" id="A0A0R2JCY8"/>
<dbReference type="Proteomes" id="UP000051655">
    <property type="component" value="Unassembled WGS sequence"/>
</dbReference>
<dbReference type="EMBL" id="JQBP01000003">
    <property type="protein sequence ID" value="KRN75183.1"/>
    <property type="molecule type" value="Genomic_DNA"/>
</dbReference>
<keyword evidence="2" id="KW-1185">Reference proteome</keyword>
<proteinExistence type="predicted"/>
<organism evidence="1 2">
    <name type="scientific">Weissella kandleri</name>
    <dbReference type="NCBI Taxonomy" id="1616"/>
    <lineage>
        <taxon>Bacteria</taxon>
        <taxon>Bacillati</taxon>
        <taxon>Bacillota</taxon>
        <taxon>Bacilli</taxon>
        <taxon>Lactobacillales</taxon>
        <taxon>Lactobacillaceae</taxon>
        <taxon>Weissella</taxon>
    </lineage>
</organism>
<name>A0A0R2JCY8_9LACO</name>
<protein>
    <submittedName>
        <fullName evidence="1">Uncharacterized protein</fullName>
    </submittedName>
</protein>
<dbReference type="RefSeq" id="WP_057755446.1">
    <property type="nucleotide sequence ID" value="NZ_JQBP01000003.1"/>
</dbReference>
<reference evidence="1 2" key="1">
    <citation type="journal article" date="2015" name="Genome Announc.">
        <title>Expanding the biotechnology potential of lactobacilli through comparative genomics of 213 strains and associated genera.</title>
        <authorList>
            <person name="Sun Z."/>
            <person name="Harris H.M."/>
            <person name="McCann A."/>
            <person name="Guo C."/>
            <person name="Argimon S."/>
            <person name="Zhang W."/>
            <person name="Yang X."/>
            <person name="Jeffery I.B."/>
            <person name="Cooney J.C."/>
            <person name="Kagawa T.F."/>
            <person name="Liu W."/>
            <person name="Song Y."/>
            <person name="Salvetti E."/>
            <person name="Wrobel A."/>
            <person name="Rasinkangas P."/>
            <person name="Parkhill J."/>
            <person name="Rea M.C."/>
            <person name="O'Sullivan O."/>
            <person name="Ritari J."/>
            <person name="Douillard F.P."/>
            <person name="Paul Ross R."/>
            <person name="Yang R."/>
            <person name="Briner A.E."/>
            <person name="Felis G.E."/>
            <person name="de Vos W.M."/>
            <person name="Barrangou R."/>
            <person name="Klaenhammer T.R."/>
            <person name="Caufield P.W."/>
            <person name="Cui Y."/>
            <person name="Zhang H."/>
            <person name="O'Toole P.W."/>
        </authorList>
    </citation>
    <scope>NUCLEOTIDE SEQUENCE [LARGE SCALE GENOMIC DNA]</scope>
    <source>
        <strain evidence="1 2">DSM 20593</strain>
    </source>
</reference>
<accession>A0A0R2JCY8</accession>
<evidence type="ECO:0000313" key="1">
    <source>
        <dbReference type="EMBL" id="KRN75183.1"/>
    </source>
</evidence>